<organism evidence="3 4">
    <name type="scientific">Sphingobium xenophagum</name>
    <dbReference type="NCBI Taxonomy" id="121428"/>
    <lineage>
        <taxon>Bacteria</taxon>
        <taxon>Pseudomonadati</taxon>
        <taxon>Pseudomonadota</taxon>
        <taxon>Alphaproteobacteria</taxon>
        <taxon>Sphingomonadales</taxon>
        <taxon>Sphingomonadaceae</taxon>
        <taxon>Sphingobium</taxon>
    </lineage>
</organism>
<proteinExistence type="predicted"/>
<dbReference type="Proteomes" id="UP000290975">
    <property type="component" value="Unassembled WGS sequence"/>
</dbReference>
<reference evidence="3 4" key="1">
    <citation type="submission" date="2014-12" db="EMBL/GenBank/DDBJ databases">
        <title>Whole genome sequencing of Sphingobium xenophagum OW59.</title>
        <authorList>
            <person name="Ohta Y."/>
            <person name="Nishi S."/>
            <person name="Hatada Y."/>
        </authorList>
    </citation>
    <scope>NUCLEOTIDE SEQUENCE [LARGE SCALE GENOMIC DNA]</scope>
    <source>
        <strain evidence="3 4">OW59</strain>
    </source>
</reference>
<dbReference type="InterPro" id="IPR027417">
    <property type="entry name" value="P-loop_NTPase"/>
</dbReference>
<protein>
    <recommendedName>
        <fullName evidence="2">AAA+ ATPase domain-containing protein</fullName>
    </recommendedName>
</protein>
<dbReference type="EMBL" id="BBQY01000028">
    <property type="protein sequence ID" value="GBH32182.1"/>
    <property type="molecule type" value="Genomic_DNA"/>
</dbReference>
<feature type="region of interest" description="Disordered" evidence="1">
    <location>
        <begin position="34"/>
        <end position="65"/>
    </location>
</feature>
<dbReference type="PANTHER" id="PTHR34301:SF8">
    <property type="entry name" value="ATPASE DOMAIN-CONTAINING PROTEIN"/>
    <property type="match status" value="1"/>
</dbReference>
<feature type="domain" description="AAA+ ATPase" evidence="2">
    <location>
        <begin position="130"/>
        <end position="285"/>
    </location>
</feature>
<name>A0A401J695_SPHXE</name>
<comment type="caution">
    <text evidence="3">The sequence shown here is derived from an EMBL/GenBank/DDBJ whole genome shotgun (WGS) entry which is preliminary data.</text>
</comment>
<sequence length="485" mass="53563">MQNKRRSPAALLMVGESVVFKWLNRLRTQRAKEHYNLADTRPPLPIGEQSAWSGGDRTAPEDNGPDELYLDESSMMLEELQHNVSSGLDLATQRVRIADAFNSTRPVGDRYELSGRLTELQILVEAMIDRKNHAIIYGARGVGKTSIARVFGDLVDEAGRNAYYHSASGDADFEELMRPYVTMILDNSVRLPGREHLDALGERFSARDLADALASVGSQKTFLILDEFDRITNRRARAETASLLKLLSDYRASVQMVIVGISTDVAHILDDHPSLRRHLVAVRIGPIADHAARRLLEEGCRRGGITLSEDVADALIRIAGGSPYHARTFALAAGLAAIGAQRETVDQSALLEGVEAAWRDWSALSPRTARLFQRIANREQDVAGLWVLALLAAQEHMFDRARLSDTLTDAKVTSSIKSDALAGELIAKLDSELNTEDGMHSFSDSLAPQYLLVAWLRAAVRNETFLLPEWTKCLAELANSVKESQ</sequence>
<evidence type="ECO:0000256" key="1">
    <source>
        <dbReference type="SAM" id="MobiDB-lite"/>
    </source>
</evidence>
<dbReference type="AlphaFoldDB" id="A0A401J695"/>
<evidence type="ECO:0000313" key="4">
    <source>
        <dbReference type="Proteomes" id="UP000290975"/>
    </source>
</evidence>
<dbReference type="InterPro" id="IPR049052">
    <property type="entry name" value="nSTAND1"/>
</dbReference>
<dbReference type="PANTHER" id="PTHR34301">
    <property type="entry name" value="DNA-BINDING PROTEIN-RELATED"/>
    <property type="match status" value="1"/>
</dbReference>
<dbReference type="InterPro" id="IPR003593">
    <property type="entry name" value="AAA+_ATPase"/>
</dbReference>
<evidence type="ECO:0000259" key="2">
    <source>
        <dbReference type="SMART" id="SM00382"/>
    </source>
</evidence>
<evidence type="ECO:0000313" key="3">
    <source>
        <dbReference type="EMBL" id="GBH32182.1"/>
    </source>
</evidence>
<keyword evidence="4" id="KW-1185">Reference proteome</keyword>
<accession>A0A401J695</accession>
<dbReference type="CDD" id="cd00009">
    <property type="entry name" value="AAA"/>
    <property type="match status" value="1"/>
</dbReference>
<dbReference type="Pfam" id="PF20703">
    <property type="entry name" value="nSTAND1"/>
    <property type="match status" value="1"/>
</dbReference>
<dbReference type="SUPFAM" id="SSF52540">
    <property type="entry name" value="P-loop containing nucleoside triphosphate hydrolases"/>
    <property type="match status" value="1"/>
</dbReference>
<dbReference type="Gene3D" id="3.40.50.300">
    <property type="entry name" value="P-loop containing nucleotide triphosphate hydrolases"/>
    <property type="match status" value="1"/>
</dbReference>
<gene>
    <name evidence="3" type="ORF">MBESOW_P3421</name>
</gene>
<dbReference type="SMART" id="SM00382">
    <property type="entry name" value="AAA"/>
    <property type="match status" value="1"/>
</dbReference>